<feature type="non-terminal residue" evidence="2">
    <location>
        <position position="94"/>
    </location>
</feature>
<comment type="caution">
    <text evidence="2">The sequence shown here is derived from an EMBL/GenBank/DDBJ whole genome shotgun (WGS) entry which is preliminary data.</text>
</comment>
<protein>
    <submittedName>
        <fullName evidence="2">Uncharacterized protein</fullName>
    </submittedName>
</protein>
<keyword evidence="1" id="KW-1133">Transmembrane helix</keyword>
<dbReference type="Proteomes" id="UP001479436">
    <property type="component" value="Unassembled WGS sequence"/>
</dbReference>
<evidence type="ECO:0000313" key="3">
    <source>
        <dbReference type="Proteomes" id="UP001479436"/>
    </source>
</evidence>
<keyword evidence="1" id="KW-0812">Transmembrane</keyword>
<dbReference type="EMBL" id="JASJQH010008912">
    <property type="protein sequence ID" value="KAK9685948.1"/>
    <property type="molecule type" value="Genomic_DNA"/>
</dbReference>
<gene>
    <name evidence="2" type="ORF">K7432_015307</name>
</gene>
<name>A0ABR2VP79_9FUNG</name>
<reference evidence="2 3" key="1">
    <citation type="submission" date="2023-04" db="EMBL/GenBank/DDBJ databases">
        <title>Genome of Basidiobolus ranarum AG-B5.</title>
        <authorList>
            <person name="Stajich J.E."/>
            <person name="Carter-House D."/>
            <person name="Gryganskyi A."/>
        </authorList>
    </citation>
    <scope>NUCLEOTIDE SEQUENCE [LARGE SCALE GENOMIC DNA]</scope>
    <source>
        <strain evidence="2 3">AG-B5</strain>
    </source>
</reference>
<keyword evidence="1" id="KW-0472">Membrane</keyword>
<feature type="transmembrane region" description="Helical" evidence="1">
    <location>
        <begin position="63"/>
        <end position="81"/>
    </location>
</feature>
<evidence type="ECO:0000313" key="2">
    <source>
        <dbReference type="EMBL" id="KAK9685948.1"/>
    </source>
</evidence>
<sequence length="94" mass="10538">MQDLKKKYGAVNFVGVDFPNNIPNTAEIRKSKLEILLGFFEQNPTELFFADKHDFDFYKIFKVIKAILIPLGVAAISLVLIEELTPILIAGGIL</sequence>
<accession>A0ABR2VP79</accession>
<proteinExistence type="predicted"/>
<evidence type="ECO:0000256" key="1">
    <source>
        <dbReference type="SAM" id="Phobius"/>
    </source>
</evidence>
<keyword evidence="3" id="KW-1185">Reference proteome</keyword>
<organism evidence="2 3">
    <name type="scientific">Basidiobolus ranarum</name>
    <dbReference type="NCBI Taxonomy" id="34480"/>
    <lineage>
        <taxon>Eukaryota</taxon>
        <taxon>Fungi</taxon>
        <taxon>Fungi incertae sedis</taxon>
        <taxon>Zoopagomycota</taxon>
        <taxon>Entomophthoromycotina</taxon>
        <taxon>Basidiobolomycetes</taxon>
        <taxon>Basidiobolales</taxon>
        <taxon>Basidiobolaceae</taxon>
        <taxon>Basidiobolus</taxon>
    </lineage>
</organism>